<reference evidence="1 2" key="1">
    <citation type="submission" date="2020-08" db="EMBL/GenBank/DDBJ databases">
        <title>Sequencing the genomes of 1000 actinobacteria strains.</title>
        <authorList>
            <person name="Klenk H.-P."/>
        </authorList>
    </citation>
    <scope>NUCLEOTIDE SEQUENCE [LARGE SCALE GENOMIC DNA]</scope>
    <source>
        <strain evidence="1 2">DSM 45809</strain>
    </source>
</reference>
<keyword evidence="2" id="KW-1185">Reference proteome</keyword>
<dbReference type="InterPro" id="IPR023149">
    <property type="entry name" value="Trans_acon_MeTrfase_C"/>
</dbReference>
<dbReference type="Pfam" id="PF13489">
    <property type="entry name" value="Methyltransf_23"/>
    <property type="match status" value="1"/>
</dbReference>
<dbReference type="EC" id="2.1.1.144" evidence="1"/>
<dbReference type="PANTHER" id="PTHR43861">
    <property type="entry name" value="TRANS-ACONITATE 2-METHYLTRANSFERASE-RELATED"/>
    <property type="match status" value="1"/>
</dbReference>
<dbReference type="Gene3D" id="1.10.150.290">
    <property type="entry name" value="S-adenosyl-L-methionine-dependent methyltransferases"/>
    <property type="match status" value="1"/>
</dbReference>
<protein>
    <submittedName>
        <fullName evidence="1">Trans-aconitate 2-methyltransferase</fullName>
        <ecNumber evidence="1">2.1.1.144</ecNumber>
    </submittedName>
</protein>
<dbReference type="Proteomes" id="UP000546162">
    <property type="component" value="Unassembled WGS sequence"/>
</dbReference>
<evidence type="ECO:0000313" key="1">
    <source>
        <dbReference type="EMBL" id="MBB4745559.1"/>
    </source>
</evidence>
<dbReference type="SUPFAM" id="SSF53335">
    <property type="entry name" value="S-adenosyl-L-methionine-dependent methyltransferases"/>
    <property type="match status" value="1"/>
</dbReference>
<dbReference type="GO" id="GO:0030798">
    <property type="term" value="F:trans-aconitate 2-methyltransferase activity"/>
    <property type="evidence" value="ECO:0007669"/>
    <property type="project" value="UniProtKB-EC"/>
</dbReference>
<keyword evidence="1" id="KW-0808">Transferase</keyword>
<accession>A0A7W7H7Z7</accession>
<dbReference type="RefSeq" id="WP_185045808.1">
    <property type="nucleotide sequence ID" value="NZ_BAABFG010000005.1"/>
</dbReference>
<proteinExistence type="predicted"/>
<name>A0A7W7H7Z7_9ACTN</name>
<dbReference type="Gene3D" id="3.40.50.150">
    <property type="entry name" value="Vaccinia Virus protein VP39"/>
    <property type="match status" value="1"/>
</dbReference>
<dbReference type="AlphaFoldDB" id="A0A7W7H7Z7"/>
<evidence type="ECO:0000313" key="2">
    <source>
        <dbReference type="Proteomes" id="UP000546162"/>
    </source>
</evidence>
<dbReference type="CDD" id="cd02440">
    <property type="entry name" value="AdoMet_MTases"/>
    <property type="match status" value="1"/>
</dbReference>
<dbReference type="InterPro" id="IPR029063">
    <property type="entry name" value="SAM-dependent_MTases_sf"/>
</dbReference>
<gene>
    <name evidence="1" type="ORF">BJY16_009018</name>
</gene>
<organism evidence="1 2">
    <name type="scientific">Actinoplanes octamycinicus</name>
    <dbReference type="NCBI Taxonomy" id="135948"/>
    <lineage>
        <taxon>Bacteria</taxon>
        <taxon>Bacillati</taxon>
        <taxon>Actinomycetota</taxon>
        <taxon>Actinomycetes</taxon>
        <taxon>Micromonosporales</taxon>
        <taxon>Micromonosporaceae</taxon>
        <taxon>Actinoplanes</taxon>
    </lineage>
</organism>
<dbReference type="GO" id="GO:0032259">
    <property type="term" value="P:methylation"/>
    <property type="evidence" value="ECO:0007669"/>
    <property type="project" value="UniProtKB-KW"/>
</dbReference>
<sequence length="281" mass="29903">MWDPAVYRRFGNERSRPFFDLVARIGATAPRAVADLGCGPGELTRTLADRWPSATVTGVDSSPEMIDKATAADPAAVPSAGPSAGSAAVPATGPAAVPAVGAGRVTFRLGDIASWRPGPDTDVLVTNAALQWVPGHQEMLTRWATELPSGAWLAMQVPGNFDAPSHRLLRATATDFGVAHVLRESPVDDPADYAARLTATGATVDAWETTYLHLLPVAGPDHPVLRWIEGTALRPVRAALDEDTWPTFRTELAKKIAGAYPARGDLVPFPFRRIFVVARTA</sequence>
<dbReference type="PANTHER" id="PTHR43861:SF1">
    <property type="entry name" value="TRANS-ACONITATE 2-METHYLTRANSFERASE"/>
    <property type="match status" value="1"/>
</dbReference>
<comment type="caution">
    <text evidence="1">The sequence shown here is derived from an EMBL/GenBank/DDBJ whole genome shotgun (WGS) entry which is preliminary data.</text>
</comment>
<dbReference type="NCBIfam" id="NF010703">
    <property type="entry name" value="PRK14103.1"/>
    <property type="match status" value="1"/>
</dbReference>
<keyword evidence="1" id="KW-0489">Methyltransferase</keyword>
<dbReference type="EMBL" id="JACHNB010000001">
    <property type="protein sequence ID" value="MBB4745559.1"/>
    <property type="molecule type" value="Genomic_DNA"/>
</dbReference>